<dbReference type="GO" id="GO:0015562">
    <property type="term" value="F:efflux transmembrane transporter activity"/>
    <property type="evidence" value="ECO:0007669"/>
    <property type="project" value="TreeGrafter"/>
</dbReference>
<organism evidence="3 4">
    <name type="scientific">Cohnella nanjingensis</name>
    <dbReference type="NCBI Taxonomy" id="1387779"/>
    <lineage>
        <taxon>Bacteria</taxon>
        <taxon>Bacillati</taxon>
        <taxon>Bacillota</taxon>
        <taxon>Bacilli</taxon>
        <taxon>Bacillales</taxon>
        <taxon>Paenibacillaceae</taxon>
        <taxon>Cohnella</taxon>
    </lineage>
</organism>
<dbReference type="SUPFAM" id="SSF111369">
    <property type="entry name" value="HlyD-like secretion proteins"/>
    <property type="match status" value="1"/>
</dbReference>
<comment type="caution">
    <text evidence="3">The sequence shown here is derived from an EMBL/GenBank/DDBJ whole genome shotgun (WGS) entry which is preliminary data.</text>
</comment>
<dbReference type="PANTHER" id="PTHR30469">
    <property type="entry name" value="MULTIDRUG RESISTANCE PROTEIN MDTA"/>
    <property type="match status" value="1"/>
</dbReference>
<protein>
    <submittedName>
        <fullName evidence="3">Efflux RND transporter periplasmic adaptor subunit</fullName>
    </submittedName>
</protein>
<accession>A0A7X0RVV4</accession>
<dbReference type="Gene3D" id="2.40.50.100">
    <property type="match status" value="1"/>
</dbReference>
<gene>
    <name evidence="3" type="ORF">H7C19_20510</name>
</gene>
<dbReference type="GO" id="GO:1990281">
    <property type="term" value="C:efflux pump complex"/>
    <property type="evidence" value="ECO:0007669"/>
    <property type="project" value="TreeGrafter"/>
</dbReference>
<keyword evidence="4" id="KW-1185">Reference proteome</keyword>
<keyword evidence="2" id="KW-0175">Coiled coil</keyword>
<evidence type="ECO:0000313" key="3">
    <source>
        <dbReference type="EMBL" id="MBB6673069.1"/>
    </source>
</evidence>
<dbReference type="RefSeq" id="WP_185670908.1">
    <property type="nucleotide sequence ID" value="NZ_JACJVP010000032.1"/>
</dbReference>
<dbReference type="InterPro" id="IPR006143">
    <property type="entry name" value="RND_pump_MFP"/>
</dbReference>
<evidence type="ECO:0000313" key="4">
    <source>
        <dbReference type="Proteomes" id="UP000547209"/>
    </source>
</evidence>
<proteinExistence type="inferred from homology"/>
<dbReference type="NCBIfam" id="TIGR01730">
    <property type="entry name" value="RND_mfp"/>
    <property type="match status" value="1"/>
</dbReference>
<dbReference type="Gene3D" id="2.40.420.20">
    <property type="match status" value="1"/>
</dbReference>
<evidence type="ECO:0000256" key="1">
    <source>
        <dbReference type="ARBA" id="ARBA00009477"/>
    </source>
</evidence>
<reference evidence="3 4" key="1">
    <citation type="submission" date="2020-08" db="EMBL/GenBank/DDBJ databases">
        <title>Cohnella phylogeny.</title>
        <authorList>
            <person name="Dunlap C."/>
        </authorList>
    </citation>
    <scope>NUCLEOTIDE SEQUENCE [LARGE SCALE GENOMIC DNA]</scope>
    <source>
        <strain evidence="3 4">DSM 28246</strain>
    </source>
</reference>
<sequence length="368" mass="40316">MQRRKKALRWMIGLFFAILLVLTFLSSTIQGLSLPKVSVDKPKTGGLELTVSGEGFLQPAYTAQLYAKGDWTVVKILKNKNDRVKRGDPLLTFDTSSTQRTLEDEQARYDQQELQLAKLADQLKTMLWNDDTAGIDNQKRDIEAKRLDLQMQKRKIDDLKQQIADGGTLTSPVDGVVTAINASEGVAAGRGQPVVEIAADSSGYQFSVVADRNDASALRIGDKVSIQLEETPRRNIEGKISAIEDAAADARGAGAESGAEETNKKITFDVKEAKLQPGLKASVSITSTSHSFGMQIPKSALHQDNSGYYVFTVKEKDGPLGSAYYVSKTYLRIQDENKDTVVTDGMMPNEQFVTASSEPLGDGDRVRY</sequence>
<name>A0A7X0RVV4_9BACL</name>
<dbReference type="AlphaFoldDB" id="A0A7X0RVV4"/>
<dbReference type="EMBL" id="JACJVP010000032">
    <property type="protein sequence ID" value="MBB6673069.1"/>
    <property type="molecule type" value="Genomic_DNA"/>
</dbReference>
<dbReference type="Proteomes" id="UP000547209">
    <property type="component" value="Unassembled WGS sequence"/>
</dbReference>
<evidence type="ECO:0000256" key="2">
    <source>
        <dbReference type="SAM" id="Coils"/>
    </source>
</evidence>
<comment type="similarity">
    <text evidence="1">Belongs to the membrane fusion protein (MFP) (TC 8.A.1) family.</text>
</comment>
<feature type="coiled-coil region" evidence="2">
    <location>
        <begin position="102"/>
        <end position="162"/>
    </location>
</feature>
<dbReference type="PANTHER" id="PTHR30469:SF15">
    <property type="entry name" value="HLYD FAMILY OF SECRETION PROTEINS"/>
    <property type="match status" value="1"/>
</dbReference>